<sequence length="38" mass="4701">MKIIYSIFQHNMLRLSSFLQMPSWEEGLERFFIETKSY</sequence>
<proteinExistence type="predicted"/>
<organism evidence="1 2">
    <name type="scientific">Bacillus mycoides</name>
    <dbReference type="NCBI Taxonomy" id="1405"/>
    <lineage>
        <taxon>Bacteria</taxon>
        <taxon>Bacillati</taxon>
        <taxon>Bacillota</taxon>
        <taxon>Bacilli</taxon>
        <taxon>Bacillales</taxon>
        <taxon>Bacillaceae</taxon>
        <taxon>Bacillus</taxon>
        <taxon>Bacillus cereus group</taxon>
    </lineage>
</organism>
<name>A0A1E8BBD7_BACMY</name>
<dbReference type="PATRIC" id="fig|86662.25.peg.1199"/>
<dbReference type="Proteomes" id="UP000175706">
    <property type="component" value="Unassembled WGS sequence"/>
</dbReference>
<reference evidence="1 2" key="1">
    <citation type="submission" date="2016-05" db="EMBL/GenBank/DDBJ databases">
        <title>Bacillus thuringiensis and Bacillus weihenstephanensis as novel biocontrol agents of wilt causing Verticillium species.</title>
        <authorList>
            <person name="Hollensteiner J."/>
            <person name="Wemheuer F."/>
            <person name="Harting R."/>
            <person name="Kolarzyk A."/>
            <person name="Diaz-Valerio S."/>
            <person name="Poehlein A."/>
            <person name="Brzuszkiewicz E."/>
            <person name="Nesemann K."/>
            <person name="Braus-Stromeyer S."/>
            <person name="Braus G."/>
            <person name="Daniel R."/>
            <person name="Liesegang H."/>
        </authorList>
    </citation>
    <scope>NUCLEOTIDE SEQUENCE [LARGE SCALE GENOMIC DNA]</scope>
    <source>
        <strain evidence="1 2">GOE8</strain>
    </source>
</reference>
<evidence type="ECO:0000313" key="2">
    <source>
        <dbReference type="Proteomes" id="UP000175706"/>
    </source>
</evidence>
<comment type="caution">
    <text evidence="1">The sequence shown here is derived from an EMBL/GenBank/DDBJ whole genome shotgun (WGS) entry which is preliminary data.</text>
</comment>
<gene>
    <name evidence="1" type="ORF">BWGOE8_12210</name>
</gene>
<protein>
    <submittedName>
        <fullName evidence="1">Uncharacterized protein</fullName>
    </submittedName>
</protein>
<evidence type="ECO:0000313" key="1">
    <source>
        <dbReference type="EMBL" id="OFD82636.1"/>
    </source>
</evidence>
<dbReference type="EMBL" id="LXLT01000018">
    <property type="protein sequence ID" value="OFD82636.1"/>
    <property type="molecule type" value="Genomic_DNA"/>
</dbReference>
<dbReference type="AlphaFoldDB" id="A0A1E8BBD7"/>
<accession>A0A1E8BBD7</accession>